<accession>A0A8J7FBI6</accession>
<dbReference type="NCBIfam" id="TIGR00229">
    <property type="entry name" value="sensory_box"/>
    <property type="match status" value="1"/>
</dbReference>
<dbReference type="Pfam" id="PF08447">
    <property type="entry name" value="PAS_3"/>
    <property type="match status" value="1"/>
</dbReference>
<evidence type="ECO:0000259" key="1">
    <source>
        <dbReference type="PROSITE" id="PS50112"/>
    </source>
</evidence>
<dbReference type="InterPro" id="IPR000160">
    <property type="entry name" value="GGDEF_dom"/>
</dbReference>
<dbReference type="Gene3D" id="3.30.450.20">
    <property type="entry name" value="PAS domain"/>
    <property type="match status" value="1"/>
</dbReference>
<proteinExistence type="predicted"/>
<dbReference type="SMART" id="SM00086">
    <property type="entry name" value="PAC"/>
    <property type="match status" value="1"/>
</dbReference>
<dbReference type="InterPro" id="IPR043128">
    <property type="entry name" value="Rev_trsase/Diguanyl_cyclase"/>
</dbReference>
<dbReference type="AlphaFoldDB" id="A0A8J7FBI6"/>
<keyword evidence="6" id="KW-1185">Reference proteome</keyword>
<dbReference type="InterPro" id="IPR035919">
    <property type="entry name" value="EAL_sf"/>
</dbReference>
<dbReference type="InterPro" id="IPR000014">
    <property type="entry name" value="PAS"/>
</dbReference>
<dbReference type="InterPro" id="IPR001610">
    <property type="entry name" value="PAC"/>
</dbReference>
<dbReference type="InterPro" id="IPR000700">
    <property type="entry name" value="PAS-assoc_C"/>
</dbReference>
<dbReference type="PROSITE" id="PS50883">
    <property type="entry name" value="EAL"/>
    <property type="match status" value="1"/>
</dbReference>
<evidence type="ECO:0000313" key="5">
    <source>
        <dbReference type="EMBL" id="MBE9396669.1"/>
    </source>
</evidence>
<dbReference type="SMART" id="SM00052">
    <property type="entry name" value="EAL"/>
    <property type="match status" value="1"/>
</dbReference>
<evidence type="ECO:0000259" key="3">
    <source>
        <dbReference type="PROSITE" id="PS50883"/>
    </source>
</evidence>
<feature type="domain" description="PAC" evidence="2">
    <location>
        <begin position="118"/>
        <end position="172"/>
    </location>
</feature>
<dbReference type="InterPro" id="IPR035965">
    <property type="entry name" value="PAS-like_dom_sf"/>
</dbReference>
<dbReference type="PANTHER" id="PTHR33121:SF79">
    <property type="entry name" value="CYCLIC DI-GMP PHOSPHODIESTERASE PDED-RELATED"/>
    <property type="match status" value="1"/>
</dbReference>
<evidence type="ECO:0000313" key="6">
    <source>
        <dbReference type="Proteomes" id="UP000640333"/>
    </source>
</evidence>
<feature type="domain" description="EAL" evidence="3">
    <location>
        <begin position="332"/>
        <end position="569"/>
    </location>
</feature>
<organism evidence="5 6">
    <name type="scientific">Pontibacterium sinense</name>
    <dbReference type="NCBI Taxonomy" id="2781979"/>
    <lineage>
        <taxon>Bacteria</taxon>
        <taxon>Pseudomonadati</taxon>
        <taxon>Pseudomonadota</taxon>
        <taxon>Gammaproteobacteria</taxon>
        <taxon>Oceanospirillales</taxon>
        <taxon>Oceanospirillaceae</taxon>
        <taxon>Pontibacterium</taxon>
    </lineage>
</organism>
<evidence type="ECO:0000259" key="4">
    <source>
        <dbReference type="PROSITE" id="PS50887"/>
    </source>
</evidence>
<dbReference type="RefSeq" id="WP_193952225.1">
    <property type="nucleotide sequence ID" value="NZ_JADEYS010000004.1"/>
</dbReference>
<dbReference type="EMBL" id="JADEYS010000004">
    <property type="protein sequence ID" value="MBE9396669.1"/>
    <property type="molecule type" value="Genomic_DNA"/>
</dbReference>
<dbReference type="PROSITE" id="PS50887">
    <property type="entry name" value="GGDEF"/>
    <property type="match status" value="1"/>
</dbReference>
<dbReference type="SUPFAM" id="SSF141868">
    <property type="entry name" value="EAL domain-like"/>
    <property type="match status" value="1"/>
</dbReference>
<comment type="caution">
    <text evidence="5">The sequence shown here is derived from an EMBL/GenBank/DDBJ whole genome shotgun (WGS) entry which is preliminary data.</text>
</comment>
<evidence type="ECO:0000259" key="2">
    <source>
        <dbReference type="PROSITE" id="PS50113"/>
    </source>
</evidence>
<dbReference type="CDD" id="cd01949">
    <property type="entry name" value="GGDEF"/>
    <property type="match status" value="1"/>
</dbReference>
<dbReference type="SUPFAM" id="SSF55073">
    <property type="entry name" value="Nucleotide cyclase"/>
    <property type="match status" value="1"/>
</dbReference>
<dbReference type="CDD" id="cd00130">
    <property type="entry name" value="PAS"/>
    <property type="match status" value="1"/>
</dbReference>
<sequence>MSAFENEDVVRLNDDKNAALPESQKKSGEFSRQAEKSVFNELTLNRSLLEQYKRAVDVSSIVSKTDPYGTITFVNDQFCRISGYCREELIGATHRLIRHPDNTELLFRDMWQTIRARKVWQGVIKNRRKDGTAYYVDSVIVPMLDPSGQINEFMSIRTDVTDLIEQQSLIERQFTDPLTGLPNRQKLTADLEADGERSFLLIDVSDFSEINEYHGYTVGDQVLKALAVMMQRLISQDTKLYHLGGDIFGVLTSQRLDVNQVTSLCNELSRRISSYPVIIEDQQFPLSVVIGAGSGTSAFIEADIALHSAQEKQLAFEVYGQGSRLKKRIEDNISWVGRIRDAIRHDRIEVFAQPIISTRSGEVEKYECLMRLRDEDGELHSPYAFLEAAKRARLYDSLTRIVIYKAFQHFSTRTEDFSINLTARDILNTETVDTLLRKAQMYELADRLIIEIVESEGIENYTQVSQFIAQAKEAGCRIAVDDFGSGYSNFEYLLKLDIDFIKVDGSLIRHLDTDANTRMLSEMIVSFGQKVGAQTVAEFVHSEAVKQAAEAIGFDYLQGFHTGKPKPLV</sequence>
<dbReference type="SUPFAM" id="SSF55785">
    <property type="entry name" value="PYP-like sensor domain (PAS domain)"/>
    <property type="match status" value="1"/>
</dbReference>
<dbReference type="Proteomes" id="UP000640333">
    <property type="component" value="Unassembled WGS sequence"/>
</dbReference>
<dbReference type="Gene3D" id="3.30.70.270">
    <property type="match status" value="1"/>
</dbReference>
<dbReference type="PROSITE" id="PS50113">
    <property type="entry name" value="PAC"/>
    <property type="match status" value="1"/>
</dbReference>
<dbReference type="GO" id="GO:0071111">
    <property type="term" value="F:cyclic-guanylate-specific phosphodiesterase activity"/>
    <property type="evidence" value="ECO:0007669"/>
    <property type="project" value="InterPro"/>
</dbReference>
<dbReference type="InterPro" id="IPR029787">
    <property type="entry name" value="Nucleotide_cyclase"/>
</dbReference>
<dbReference type="InterPro" id="IPR050706">
    <property type="entry name" value="Cyclic-di-GMP_PDE-like"/>
</dbReference>
<dbReference type="InterPro" id="IPR013655">
    <property type="entry name" value="PAS_fold_3"/>
</dbReference>
<gene>
    <name evidence="5" type="ORF">IOQ59_05270</name>
</gene>
<name>A0A8J7FBI6_9GAMM</name>
<dbReference type="PANTHER" id="PTHR33121">
    <property type="entry name" value="CYCLIC DI-GMP PHOSPHODIESTERASE PDEF"/>
    <property type="match status" value="1"/>
</dbReference>
<protein>
    <submittedName>
        <fullName evidence="5">EAL domain-containing protein</fullName>
    </submittedName>
</protein>
<dbReference type="Pfam" id="PF00990">
    <property type="entry name" value="GGDEF"/>
    <property type="match status" value="1"/>
</dbReference>
<dbReference type="InterPro" id="IPR001633">
    <property type="entry name" value="EAL_dom"/>
</dbReference>
<dbReference type="SMART" id="SM00267">
    <property type="entry name" value="GGDEF"/>
    <property type="match status" value="1"/>
</dbReference>
<dbReference type="Gene3D" id="3.20.20.450">
    <property type="entry name" value="EAL domain"/>
    <property type="match status" value="1"/>
</dbReference>
<dbReference type="CDD" id="cd01948">
    <property type="entry name" value="EAL"/>
    <property type="match status" value="1"/>
</dbReference>
<dbReference type="PROSITE" id="PS50112">
    <property type="entry name" value="PAS"/>
    <property type="match status" value="1"/>
</dbReference>
<dbReference type="NCBIfam" id="TIGR00254">
    <property type="entry name" value="GGDEF"/>
    <property type="match status" value="1"/>
</dbReference>
<dbReference type="Pfam" id="PF00563">
    <property type="entry name" value="EAL"/>
    <property type="match status" value="1"/>
</dbReference>
<feature type="domain" description="PAS" evidence="1">
    <location>
        <begin position="48"/>
        <end position="117"/>
    </location>
</feature>
<reference evidence="5" key="1">
    <citation type="submission" date="2020-10" db="EMBL/GenBank/DDBJ databases">
        <title>Bacterium isolated from coastal waters sediment.</title>
        <authorList>
            <person name="Chen R.-J."/>
            <person name="Lu D.-C."/>
            <person name="Zhu K.-L."/>
            <person name="Du Z.-J."/>
        </authorList>
    </citation>
    <scope>NUCLEOTIDE SEQUENCE</scope>
    <source>
        <strain evidence="5">N1Y112</strain>
    </source>
</reference>
<feature type="domain" description="GGDEF" evidence="4">
    <location>
        <begin position="195"/>
        <end position="329"/>
    </location>
</feature>